<evidence type="ECO:0000256" key="3">
    <source>
        <dbReference type="SAM" id="MobiDB-lite"/>
    </source>
</evidence>
<gene>
    <name evidence="5" type="ORF">PHJA_001356300</name>
</gene>
<dbReference type="Proteomes" id="UP000653305">
    <property type="component" value="Unassembled WGS sequence"/>
</dbReference>
<dbReference type="PANTHER" id="PTHR27001:SF764">
    <property type="entry name" value="OS05G0387700 PROTEIN"/>
    <property type="match status" value="1"/>
</dbReference>
<dbReference type="Gene3D" id="1.10.510.10">
    <property type="entry name" value="Transferase(Phosphotransferase) domain 1"/>
    <property type="match status" value="1"/>
</dbReference>
<comment type="caution">
    <text evidence="5">The sequence shown here is derived from an EMBL/GenBank/DDBJ whole genome shotgun (WGS) entry which is preliminary data.</text>
</comment>
<sequence length="198" mass="22331">MFSIRAPGGLGTEGKIGITNRQSHRNPPFLKSTRDSSRYQICQRSDRSESNARLSNFGLALRCVNDYKLRPTLPAGTMGYLDLCYVTPENLSTKTDVFRIGILLLEILSGRKAIEMGNSPPSIVDWAIPLIRKWKLLSVYDPIVLPPKDPMVRKTLAVLATKCMRSCRERRLSMDVVAGCLRKCYQILLVMSLTCFLY</sequence>
<dbReference type="InterPro" id="IPR000719">
    <property type="entry name" value="Prot_kinase_dom"/>
</dbReference>
<evidence type="ECO:0000256" key="1">
    <source>
        <dbReference type="ARBA" id="ARBA00022741"/>
    </source>
</evidence>
<evidence type="ECO:0000259" key="4">
    <source>
        <dbReference type="PROSITE" id="PS50011"/>
    </source>
</evidence>
<organism evidence="5 6">
    <name type="scientific">Phtheirospermum japonicum</name>
    <dbReference type="NCBI Taxonomy" id="374723"/>
    <lineage>
        <taxon>Eukaryota</taxon>
        <taxon>Viridiplantae</taxon>
        <taxon>Streptophyta</taxon>
        <taxon>Embryophyta</taxon>
        <taxon>Tracheophyta</taxon>
        <taxon>Spermatophyta</taxon>
        <taxon>Magnoliopsida</taxon>
        <taxon>eudicotyledons</taxon>
        <taxon>Gunneridae</taxon>
        <taxon>Pentapetalae</taxon>
        <taxon>asterids</taxon>
        <taxon>lamiids</taxon>
        <taxon>Lamiales</taxon>
        <taxon>Orobanchaceae</taxon>
        <taxon>Orobanchaceae incertae sedis</taxon>
        <taxon>Phtheirospermum</taxon>
    </lineage>
</organism>
<evidence type="ECO:0000313" key="5">
    <source>
        <dbReference type="EMBL" id="GFP92122.1"/>
    </source>
</evidence>
<keyword evidence="2" id="KW-0067">ATP-binding</keyword>
<keyword evidence="1" id="KW-0547">Nucleotide-binding</keyword>
<keyword evidence="5" id="KW-0808">Transferase</keyword>
<feature type="domain" description="Protein kinase" evidence="4">
    <location>
        <begin position="1"/>
        <end position="188"/>
    </location>
</feature>
<feature type="region of interest" description="Disordered" evidence="3">
    <location>
        <begin position="1"/>
        <end position="35"/>
    </location>
</feature>
<evidence type="ECO:0000313" key="6">
    <source>
        <dbReference type="Proteomes" id="UP000653305"/>
    </source>
</evidence>
<proteinExistence type="predicted"/>
<dbReference type="PROSITE" id="PS50011">
    <property type="entry name" value="PROTEIN_KINASE_DOM"/>
    <property type="match status" value="1"/>
</dbReference>
<dbReference type="SUPFAM" id="SSF56112">
    <property type="entry name" value="Protein kinase-like (PK-like)"/>
    <property type="match status" value="1"/>
</dbReference>
<accession>A0A830C1S9</accession>
<keyword evidence="6" id="KW-1185">Reference proteome</keyword>
<dbReference type="InterPro" id="IPR011009">
    <property type="entry name" value="Kinase-like_dom_sf"/>
</dbReference>
<evidence type="ECO:0000256" key="2">
    <source>
        <dbReference type="ARBA" id="ARBA00022840"/>
    </source>
</evidence>
<dbReference type="GO" id="GO:0005886">
    <property type="term" value="C:plasma membrane"/>
    <property type="evidence" value="ECO:0007669"/>
    <property type="project" value="TreeGrafter"/>
</dbReference>
<dbReference type="OrthoDB" id="4062651at2759"/>
<dbReference type="GO" id="GO:0004672">
    <property type="term" value="F:protein kinase activity"/>
    <property type="evidence" value="ECO:0007669"/>
    <property type="project" value="InterPro"/>
</dbReference>
<protein>
    <submittedName>
        <fullName evidence="5">Serine/threonine-protein kinase-like protein at3g51990</fullName>
    </submittedName>
</protein>
<name>A0A830C1S9_9LAMI</name>
<dbReference type="EMBL" id="BMAC01000268">
    <property type="protein sequence ID" value="GFP92122.1"/>
    <property type="molecule type" value="Genomic_DNA"/>
</dbReference>
<dbReference type="GO" id="GO:0005524">
    <property type="term" value="F:ATP binding"/>
    <property type="evidence" value="ECO:0007669"/>
    <property type="project" value="UniProtKB-KW"/>
</dbReference>
<reference evidence="5" key="1">
    <citation type="submission" date="2020-07" db="EMBL/GenBank/DDBJ databases">
        <title>Ethylene signaling mediates host invasion by parasitic plants.</title>
        <authorList>
            <person name="Yoshida S."/>
        </authorList>
    </citation>
    <scope>NUCLEOTIDE SEQUENCE</scope>
    <source>
        <strain evidence="5">Okayama</strain>
    </source>
</reference>
<keyword evidence="5" id="KW-0418">Kinase</keyword>
<dbReference type="PANTHER" id="PTHR27001">
    <property type="entry name" value="OS01G0253100 PROTEIN"/>
    <property type="match status" value="1"/>
</dbReference>
<dbReference type="AlphaFoldDB" id="A0A830C1S9"/>